<feature type="domain" description="Fe2OG dioxygenase" evidence="6">
    <location>
        <begin position="116"/>
        <end position="216"/>
    </location>
</feature>
<dbReference type="InterPro" id="IPR037151">
    <property type="entry name" value="AlkB-like_sf"/>
</dbReference>
<dbReference type="InterPro" id="IPR027450">
    <property type="entry name" value="AlkB-like"/>
</dbReference>
<keyword evidence="3" id="KW-0223">Dioxygenase</keyword>
<dbReference type="PANTHER" id="PTHR16557:SF2">
    <property type="entry name" value="NUCLEIC ACID DIOXYGENASE ALKBH1"/>
    <property type="match status" value="1"/>
</dbReference>
<reference evidence="7" key="1">
    <citation type="submission" date="2022-08" db="EMBL/GenBank/DDBJ databases">
        <authorList>
            <person name="Bogun A."/>
            <person name="Kislichkina A."/>
            <person name="Solomentsev V."/>
            <person name="Skryabin Y."/>
            <person name="Sizova A."/>
            <person name="Platonov M."/>
            <person name="Dentovskaya S."/>
        </authorList>
    </citation>
    <scope>NUCLEOTIDE SEQUENCE</scope>
    <source>
        <strain evidence="7">SCPM-O-B-7604</strain>
    </source>
</reference>
<evidence type="ECO:0000256" key="1">
    <source>
        <dbReference type="ARBA" id="ARBA00001954"/>
    </source>
</evidence>
<sequence length="226" mass="24718">MTMDLFSQLPGEPWTEELAPGAMVLHHYAQEQAPLLLAEVTAITELAVFRHLITPGGYRMSVAMSNCGSVGWVSDAQGYRYSPIDPLTTNPWPAIPPHFMALAISAAREAGFAHFQPDACLINRYEVGAKLSLHQDKDELDLRQPIVSVSLGLPAIFQFGGLSREAKCQRVLLTEGDVVVWGGPSRLNYHGVLPIKPGFSPGAGAYRINLTFRCTGALRSYEVLNR</sequence>
<keyword evidence="2" id="KW-0479">Metal-binding</keyword>
<dbReference type="EC" id="1.14.11.33" evidence="7"/>
<evidence type="ECO:0000256" key="4">
    <source>
        <dbReference type="ARBA" id="ARBA00023002"/>
    </source>
</evidence>
<keyword evidence="5" id="KW-0408">Iron</keyword>
<dbReference type="GeneID" id="75139591"/>
<dbReference type="EMBL" id="CP104006">
    <property type="protein sequence ID" value="UWM46431.1"/>
    <property type="molecule type" value="Genomic_DNA"/>
</dbReference>
<evidence type="ECO:0000256" key="2">
    <source>
        <dbReference type="ARBA" id="ARBA00022723"/>
    </source>
</evidence>
<keyword evidence="4 7" id="KW-0560">Oxidoreductase</keyword>
<dbReference type="GO" id="GO:0035516">
    <property type="term" value="F:broad specificity oxidative DNA demethylase activity"/>
    <property type="evidence" value="ECO:0007669"/>
    <property type="project" value="UniProtKB-EC"/>
</dbReference>
<dbReference type="Pfam" id="PF13532">
    <property type="entry name" value="2OG-FeII_Oxy_2"/>
    <property type="match status" value="1"/>
</dbReference>
<keyword evidence="8" id="KW-1185">Reference proteome</keyword>
<dbReference type="SUPFAM" id="SSF51197">
    <property type="entry name" value="Clavaminate synthase-like"/>
    <property type="match status" value="1"/>
</dbReference>
<proteinExistence type="predicted"/>
<evidence type="ECO:0000259" key="6">
    <source>
        <dbReference type="PROSITE" id="PS51471"/>
    </source>
</evidence>
<dbReference type="PROSITE" id="PS51471">
    <property type="entry name" value="FE2OG_OXY"/>
    <property type="match status" value="1"/>
</dbReference>
<comment type="cofactor">
    <cofactor evidence="1">
        <name>Fe(2+)</name>
        <dbReference type="ChEBI" id="CHEBI:29033"/>
    </cofactor>
</comment>
<evidence type="ECO:0000313" key="8">
    <source>
        <dbReference type="Proteomes" id="UP001057860"/>
    </source>
</evidence>
<dbReference type="RefSeq" id="WP_050150774.1">
    <property type="nucleotide sequence ID" value="NZ_CABHWX010000120.1"/>
</dbReference>
<dbReference type="NCBIfam" id="NF011930">
    <property type="entry name" value="PRK15401.1"/>
    <property type="match status" value="1"/>
</dbReference>
<dbReference type="InterPro" id="IPR005123">
    <property type="entry name" value="Oxoglu/Fe-dep_dioxygenase_dom"/>
</dbReference>
<dbReference type="Proteomes" id="UP001057860">
    <property type="component" value="Chromosome"/>
</dbReference>
<evidence type="ECO:0000256" key="3">
    <source>
        <dbReference type="ARBA" id="ARBA00022964"/>
    </source>
</evidence>
<organism evidence="7 8">
    <name type="scientific">Yersinia alsatica</name>
    <dbReference type="NCBI Taxonomy" id="2890317"/>
    <lineage>
        <taxon>Bacteria</taxon>
        <taxon>Pseudomonadati</taxon>
        <taxon>Pseudomonadota</taxon>
        <taxon>Gammaproteobacteria</taxon>
        <taxon>Enterobacterales</taxon>
        <taxon>Yersiniaceae</taxon>
        <taxon>Yersinia</taxon>
    </lineage>
</organism>
<gene>
    <name evidence="7" type="primary">alkB</name>
    <name evidence="7" type="ORF">N0H69_06290</name>
</gene>
<accession>A0ABY5USH9</accession>
<name>A0ABY5USH9_9GAMM</name>
<protein>
    <submittedName>
        <fullName evidence="7">DNA oxidative demethylase AlkB</fullName>
        <ecNumber evidence="7">1.14.11.33</ecNumber>
    </submittedName>
</protein>
<evidence type="ECO:0000256" key="5">
    <source>
        <dbReference type="ARBA" id="ARBA00023004"/>
    </source>
</evidence>
<dbReference type="InterPro" id="IPR004574">
    <property type="entry name" value="Alkb"/>
</dbReference>
<dbReference type="PANTHER" id="PTHR16557">
    <property type="entry name" value="ALKYLATED DNA REPAIR PROTEIN ALKB-RELATED"/>
    <property type="match status" value="1"/>
</dbReference>
<dbReference type="Gene3D" id="2.60.120.590">
    <property type="entry name" value="Alpha-ketoglutarate-dependent dioxygenase AlkB-like"/>
    <property type="match status" value="1"/>
</dbReference>
<evidence type="ECO:0000313" key="7">
    <source>
        <dbReference type="EMBL" id="UWM46431.1"/>
    </source>
</evidence>